<accession>A0A5E4Y3I8</accession>
<dbReference type="AlphaFoldDB" id="A0A5E4Y3I8"/>
<evidence type="ECO:0000313" key="2">
    <source>
        <dbReference type="EMBL" id="VVE42892.1"/>
    </source>
</evidence>
<evidence type="ECO:0000256" key="1">
    <source>
        <dbReference type="SAM" id="MobiDB-lite"/>
    </source>
</evidence>
<protein>
    <submittedName>
        <fullName evidence="2">Uncharacterized protein</fullName>
    </submittedName>
</protein>
<evidence type="ECO:0000313" key="3">
    <source>
        <dbReference type="Proteomes" id="UP000368474"/>
    </source>
</evidence>
<dbReference type="EMBL" id="CABPSD010000016">
    <property type="protein sequence ID" value="VVE42892.1"/>
    <property type="molecule type" value="Genomic_DNA"/>
</dbReference>
<keyword evidence="3" id="KW-1185">Reference proteome</keyword>
<dbReference type="Proteomes" id="UP000368474">
    <property type="component" value="Unassembled WGS sequence"/>
</dbReference>
<organism evidence="2 3">
    <name type="scientific">Pandoraea morbifera</name>
    <dbReference type="NCBI Taxonomy" id="2508300"/>
    <lineage>
        <taxon>Bacteria</taxon>
        <taxon>Pseudomonadati</taxon>
        <taxon>Pseudomonadota</taxon>
        <taxon>Betaproteobacteria</taxon>
        <taxon>Burkholderiales</taxon>
        <taxon>Burkholderiaceae</taxon>
        <taxon>Pandoraea</taxon>
    </lineage>
</organism>
<gene>
    <name evidence="2" type="ORF">PMO31116_04208</name>
</gene>
<reference evidence="2 3" key="1">
    <citation type="submission" date="2019-08" db="EMBL/GenBank/DDBJ databases">
        <authorList>
            <person name="Peeters C."/>
        </authorList>
    </citation>
    <scope>NUCLEOTIDE SEQUENCE [LARGE SCALE GENOMIC DNA]</scope>
    <source>
        <strain evidence="2 3">LMG 31116</strain>
    </source>
</reference>
<feature type="region of interest" description="Disordered" evidence="1">
    <location>
        <begin position="136"/>
        <end position="158"/>
    </location>
</feature>
<name>A0A5E4Y3I8_9BURK</name>
<sequence length="290" mass="31243">MVTMGARPRVRSMVIRPAAWRRSSASYLASRLLPARRARFRPVRDHEALAGCRPAGAACIAPSEAPRPMLPQTQSSAARPGAFATEYTRAARQRHGFGATRTYATHAVPAFHFRRLRSARSSSPYKLSRSGFDNLYRESTSSRPSATGDEDGGRSRSRGWATAAFASGWTPDRHLDGLDARRVPKTWRPAQRAGIALNPPAGRDAAPAFAYGPRFARLDCYARALLGARGFAPHHSAGRWADLSPLGRRASDGSPGTPSIGLGANAPAWTACGLALVPDRNAARLPYIYG</sequence>
<proteinExistence type="predicted"/>